<accession>A0A0S7C154</accession>
<dbReference type="PANTHER" id="PTHR30329:SF21">
    <property type="entry name" value="LIPOPROTEIN YIAD-RELATED"/>
    <property type="match status" value="1"/>
</dbReference>
<name>A0A0S7C154_9BACT</name>
<feature type="domain" description="OmpA-like" evidence="7">
    <location>
        <begin position="522"/>
        <end position="639"/>
    </location>
</feature>
<keyword evidence="2 5" id="KW-0472">Membrane</keyword>
<dbReference type="InterPro" id="IPR011659">
    <property type="entry name" value="WD40"/>
</dbReference>
<keyword evidence="6" id="KW-0732">Signal</keyword>
<dbReference type="InterPro" id="IPR006664">
    <property type="entry name" value="OMP_bac"/>
</dbReference>
<dbReference type="GO" id="GO:0009279">
    <property type="term" value="C:cell outer membrane"/>
    <property type="evidence" value="ECO:0007669"/>
    <property type="project" value="UniProtKB-SubCell"/>
</dbReference>
<dbReference type="SUPFAM" id="SSF82171">
    <property type="entry name" value="DPP6 N-terminal domain-like"/>
    <property type="match status" value="1"/>
</dbReference>
<dbReference type="InterPro" id="IPR036737">
    <property type="entry name" value="OmpA-like_sf"/>
</dbReference>
<evidence type="ECO:0000259" key="7">
    <source>
        <dbReference type="PROSITE" id="PS51123"/>
    </source>
</evidence>
<dbReference type="OrthoDB" id="1110381at2"/>
<dbReference type="SUPFAM" id="SSF48452">
    <property type="entry name" value="TPR-like"/>
    <property type="match status" value="1"/>
</dbReference>
<dbReference type="SUPFAM" id="SSF103088">
    <property type="entry name" value="OmpA-like"/>
    <property type="match status" value="1"/>
</dbReference>
<dbReference type="InterPro" id="IPR019734">
    <property type="entry name" value="TPR_rpt"/>
</dbReference>
<dbReference type="InterPro" id="IPR011990">
    <property type="entry name" value="TPR-like_helical_dom_sf"/>
</dbReference>
<proteinExistence type="predicted"/>
<dbReference type="InterPro" id="IPR050330">
    <property type="entry name" value="Bact_OuterMem_StrucFunc"/>
</dbReference>
<dbReference type="STRING" id="1678841.TBC1_12510"/>
<dbReference type="SMART" id="SM00028">
    <property type="entry name" value="TPR"/>
    <property type="match status" value="3"/>
</dbReference>
<dbReference type="PRINTS" id="PR01021">
    <property type="entry name" value="OMPADOMAIN"/>
</dbReference>
<evidence type="ECO:0000256" key="6">
    <source>
        <dbReference type="SAM" id="SignalP"/>
    </source>
</evidence>
<dbReference type="AlphaFoldDB" id="A0A0S7C154"/>
<comment type="subcellular location">
    <subcellularLocation>
        <location evidence="1">Cell outer membrane</location>
    </subcellularLocation>
</comment>
<protein>
    <submittedName>
        <fullName evidence="8">Protein containing WD40-like beta propeller repeat</fullName>
    </submittedName>
</protein>
<dbReference type="Gene3D" id="3.30.1330.60">
    <property type="entry name" value="OmpA-like domain"/>
    <property type="match status" value="1"/>
</dbReference>
<feature type="signal peptide" evidence="6">
    <location>
        <begin position="1"/>
        <end position="22"/>
    </location>
</feature>
<dbReference type="Pfam" id="PF00691">
    <property type="entry name" value="OmpA"/>
    <property type="match status" value="1"/>
</dbReference>
<evidence type="ECO:0000313" key="9">
    <source>
        <dbReference type="Proteomes" id="UP000053091"/>
    </source>
</evidence>
<dbReference type="PATRIC" id="fig|1678841.3.peg.3225"/>
<organism evidence="8">
    <name type="scientific">Lentimicrobium saccharophilum</name>
    <dbReference type="NCBI Taxonomy" id="1678841"/>
    <lineage>
        <taxon>Bacteria</taxon>
        <taxon>Pseudomonadati</taxon>
        <taxon>Bacteroidota</taxon>
        <taxon>Bacteroidia</taxon>
        <taxon>Bacteroidales</taxon>
        <taxon>Lentimicrobiaceae</taxon>
        <taxon>Lentimicrobium</taxon>
    </lineage>
</organism>
<dbReference type="Proteomes" id="UP000053091">
    <property type="component" value="Unassembled WGS sequence"/>
</dbReference>
<dbReference type="EMBL" id="DF968183">
    <property type="protein sequence ID" value="GAP44699.1"/>
    <property type="molecule type" value="Genomic_DNA"/>
</dbReference>
<dbReference type="PROSITE" id="PS51123">
    <property type="entry name" value="OMPA_2"/>
    <property type="match status" value="1"/>
</dbReference>
<keyword evidence="9" id="KW-1185">Reference proteome</keyword>
<feature type="chain" id="PRO_5006633407" evidence="6">
    <location>
        <begin position="23"/>
        <end position="642"/>
    </location>
</feature>
<evidence type="ECO:0000256" key="4">
    <source>
        <dbReference type="PROSITE-ProRule" id="PRU00339"/>
    </source>
</evidence>
<dbReference type="PANTHER" id="PTHR30329">
    <property type="entry name" value="STATOR ELEMENT OF FLAGELLAR MOTOR COMPLEX"/>
    <property type="match status" value="1"/>
</dbReference>
<evidence type="ECO:0000256" key="2">
    <source>
        <dbReference type="ARBA" id="ARBA00023136"/>
    </source>
</evidence>
<dbReference type="RefSeq" id="WP_062044418.1">
    <property type="nucleotide sequence ID" value="NZ_DF968183.1"/>
</dbReference>
<dbReference type="Pfam" id="PF13432">
    <property type="entry name" value="TPR_16"/>
    <property type="match status" value="1"/>
</dbReference>
<evidence type="ECO:0000256" key="5">
    <source>
        <dbReference type="PROSITE-ProRule" id="PRU00473"/>
    </source>
</evidence>
<dbReference type="Gene3D" id="1.25.40.10">
    <property type="entry name" value="Tetratricopeptide repeat domain"/>
    <property type="match status" value="1"/>
</dbReference>
<dbReference type="CDD" id="cd07185">
    <property type="entry name" value="OmpA_C-like"/>
    <property type="match status" value="1"/>
</dbReference>
<dbReference type="Gene3D" id="2.120.10.30">
    <property type="entry name" value="TolB, C-terminal domain"/>
    <property type="match status" value="1"/>
</dbReference>
<dbReference type="PROSITE" id="PS50005">
    <property type="entry name" value="TPR"/>
    <property type="match status" value="1"/>
</dbReference>
<evidence type="ECO:0000313" key="8">
    <source>
        <dbReference type="EMBL" id="GAP44699.1"/>
    </source>
</evidence>
<dbReference type="Pfam" id="PF07676">
    <property type="entry name" value="PD40"/>
    <property type="match status" value="4"/>
</dbReference>
<keyword evidence="4" id="KW-0802">TPR repeat</keyword>
<keyword evidence="3" id="KW-0998">Cell outer membrane</keyword>
<evidence type="ECO:0000256" key="3">
    <source>
        <dbReference type="ARBA" id="ARBA00023237"/>
    </source>
</evidence>
<sequence length="642" mass="71695">MRAGVLHLALLFLFFYPAPVFAQHEADGRVMKMHQKALAYYHASAYEDALKETEKALKADPLFIESWLLLGDIHALKGNRPDAITAYSRAIRLNPDFFPPAFYILANLQFAEGQYEDCITAYETYLRYPTVKPAEAARAEKNMKTARFRMHALANPVPFEPLNLGPEINTEGYEFVNYISADGEQLYFTRRTPKGIKRDEDFFVSTRVNDSVWGPARELGPPVNTEGDEGAICISPDGQYLFFAACDRPDGYGSCDIYFCRREGDRWSEPRNTGPEINTSYWESQPAFAPDGRTLYFVSNRPGGHGGSDIWISLLQPDGRWSQAVNAGPVINTAEAERGPFIHPDGQTLYFSSKGHPGMGEGDIFMSRKDEAGNWSPPVNLGYPVNTPADEVTLVVDQQGRYAYISSAMEGGSGMQDIYRFRLPEAARPLAVTYMKGIVIDSISGSRLGADFVLSDLETGKEVVKSRSNPVTGEFLVSIPAGRMYALNVEKQGYLFYSVHFFIGDQAGIEQPYLRDVLLKPLQKDEVTVLRNIFFETDSARLLPASMVELERLLQFLQQNRALSVEISGHTDSTGSEAHNLDLSRRRAKAVYDYLTAQGISENRLTYRGYGAMQPIAGNETVEGRATNRRTEFKITGVDGDY</sequence>
<feature type="repeat" description="TPR" evidence="4">
    <location>
        <begin position="64"/>
        <end position="97"/>
    </location>
</feature>
<evidence type="ECO:0000256" key="1">
    <source>
        <dbReference type="ARBA" id="ARBA00004442"/>
    </source>
</evidence>
<dbReference type="InterPro" id="IPR006665">
    <property type="entry name" value="OmpA-like"/>
</dbReference>
<dbReference type="InterPro" id="IPR011042">
    <property type="entry name" value="6-blade_b-propeller_TolB-like"/>
</dbReference>
<gene>
    <name evidence="8" type="ORF">TBC1_12510</name>
</gene>
<reference evidence="8" key="1">
    <citation type="journal article" date="2015" name="Genome Announc.">
        <title>Draft Genome Sequence of Bacteroidales Strain TBC1, a Novel Isolate from a Methanogenic Wastewater Treatment System.</title>
        <authorList>
            <person name="Tourlousse D.M."/>
            <person name="Matsuura N."/>
            <person name="Sun L."/>
            <person name="Toyonaga M."/>
            <person name="Kuroda K."/>
            <person name="Ohashi A."/>
            <person name="Cruz R."/>
            <person name="Yamaguchi T."/>
            <person name="Sekiguchi Y."/>
        </authorList>
    </citation>
    <scope>NUCLEOTIDE SEQUENCE [LARGE SCALE GENOMIC DNA]</scope>
    <source>
        <strain evidence="8">TBC1</strain>
    </source>
</reference>